<dbReference type="InterPro" id="IPR013740">
    <property type="entry name" value="Redoxin"/>
</dbReference>
<organism evidence="3 4">
    <name type="scientific">Drouetiella hepatica Uher 2000/2452</name>
    <dbReference type="NCBI Taxonomy" id="904376"/>
    <lineage>
        <taxon>Bacteria</taxon>
        <taxon>Bacillati</taxon>
        <taxon>Cyanobacteriota</taxon>
        <taxon>Cyanophyceae</taxon>
        <taxon>Oculatellales</taxon>
        <taxon>Oculatellaceae</taxon>
        <taxon>Drouetiella</taxon>
    </lineage>
</organism>
<dbReference type="PANTHER" id="PTHR43640">
    <property type="entry name" value="OS07G0260300 PROTEIN"/>
    <property type="match status" value="1"/>
</dbReference>
<dbReference type="InterPro" id="IPR013766">
    <property type="entry name" value="Thioredoxin_domain"/>
</dbReference>
<evidence type="ECO:0000256" key="1">
    <source>
        <dbReference type="SAM" id="SignalP"/>
    </source>
</evidence>
<dbReference type="PROSITE" id="PS51352">
    <property type="entry name" value="THIOREDOXIN_2"/>
    <property type="match status" value="1"/>
</dbReference>
<dbReference type="SUPFAM" id="SSF52833">
    <property type="entry name" value="Thioredoxin-like"/>
    <property type="match status" value="1"/>
</dbReference>
<comment type="caution">
    <text evidence="3">The sequence shown here is derived from an EMBL/GenBank/DDBJ whole genome shotgun (WGS) entry which is preliminary data.</text>
</comment>
<dbReference type="Proteomes" id="UP000757435">
    <property type="component" value="Unassembled WGS sequence"/>
</dbReference>
<feature type="chain" id="PRO_5038073521" evidence="1">
    <location>
        <begin position="28"/>
        <end position="236"/>
    </location>
</feature>
<reference evidence="3" key="2">
    <citation type="journal article" date="2022" name="Microbiol. Resour. Announc.">
        <title>Metagenome Sequencing to Explore Phylogenomics of Terrestrial Cyanobacteria.</title>
        <authorList>
            <person name="Ward R.D."/>
            <person name="Stajich J.E."/>
            <person name="Johansen J.R."/>
            <person name="Huntemann M."/>
            <person name="Clum A."/>
            <person name="Foster B."/>
            <person name="Foster B."/>
            <person name="Roux S."/>
            <person name="Palaniappan K."/>
            <person name="Varghese N."/>
            <person name="Mukherjee S."/>
            <person name="Reddy T.B.K."/>
            <person name="Daum C."/>
            <person name="Copeland A."/>
            <person name="Chen I.A."/>
            <person name="Ivanova N.N."/>
            <person name="Kyrpides N.C."/>
            <person name="Shapiro N."/>
            <person name="Eloe-Fadrosh E.A."/>
            <person name="Pietrasiak N."/>
        </authorList>
    </citation>
    <scope>NUCLEOTIDE SEQUENCE</scope>
    <source>
        <strain evidence="3">UHER 2000/2452</strain>
    </source>
</reference>
<gene>
    <name evidence="3" type="ORF">KME15_05090</name>
</gene>
<dbReference type="AlphaFoldDB" id="A0A951UKV7"/>
<dbReference type="Pfam" id="PF08534">
    <property type="entry name" value="Redoxin"/>
    <property type="match status" value="1"/>
</dbReference>
<feature type="domain" description="Thioredoxin" evidence="2">
    <location>
        <begin position="57"/>
        <end position="212"/>
    </location>
</feature>
<dbReference type="InterPro" id="IPR047262">
    <property type="entry name" value="PRX-like1"/>
</dbReference>
<name>A0A951UKV7_9CYAN</name>
<accession>A0A951UKV7</accession>
<evidence type="ECO:0000313" key="4">
    <source>
        <dbReference type="Proteomes" id="UP000757435"/>
    </source>
</evidence>
<keyword evidence="1" id="KW-0732">Signal</keyword>
<dbReference type="Gene3D" id="3.40.30.10">
    <property type="entry name" value="Glutaredoxin"/>
    <property type="match status" value="1"/>
</dbReference>
<dbReference type="PROSITE" id="PS51257">
    <property type="entry name" value="PROKAR_LIPOPROTEIN"/>
    <property type="match status" value="1"/>
</dbReference>
<dbReference type="GO" id="GO:0016491">
    <property type="term" value="F:oxidoreductase activity"/>
    <property type="evidence" value="ECO:0007669"/>
    <property type="project" value="InterPro"/>
</dbReference>
<feature type="signal peptide" evidence="1">
    <location>
        <begin position="1"/>
        <end position="27"/>
    </location>
</feature>
<sequence length="236" mass="24579">MTCLRVSSLSKIVLAGLAGLTVTIAGCQTTSSPTTPASEATADATSSASAIAQATPIRVGTAAPDFTGIDSNGTSHKLSDFRGKTVVLEWTNHQCPYTVKHYESGNMQALQKEATGKDVVWLSIVSSASGLQGYVTPEQANELTTSRKASPTAVILDSEGKIGKLYTARTTPHMFVIDANGVLQYMGAIDDKPTANQEDIAGAQNYVQSALTQVIAGQPVATASTQPYGCTVKYGS</sequence>
<dbReference type="PANTHER" id="PTHR43640:SF1">
    <property type="entry name" value="THIOREDOXIN-DEPENDENT PEROXIREDOXIN"/>
    <property type="match status" value="1"/>
</dbReference>
<reference evidence="3" key="1">
    <citation type="submission" date="2021-05" db="EMBL/GenBank/DDBJ databases">
        <authorList>
            <person name="Pietrasiak N."/>
            <person name="Ward R."/>
            <person name="Stajich J.E."/>
            <person name="Kurbessoian T."/>
        </authorList>
    </citation>
    <scope>NUCLEOTIDE SEQUENCE</scope>
    <source>
        <strain evidence="3">UHER 2000/2452</strain>
    </source>
</reference>
<evidence type="ECO:0000313" key="3">
    <source>
        <dbReference type="EMBL" id="MBW4658026.1"/>
    </source>
</evidence>
<dbReference type="EMBL" id="JAHHHD010000004">
    <property type="protein sequence ID" value="MBW4658026.1"/>
    <property type="molecule type" value="Genomic_DNA"/>
</dbReference>
<evidence type="ECO:0000259" key="2">
    <source>
        <dbReference type="PROSITE" id="PS51352"/>
    </source>
</evidence>
<protein>
    <submittedName>
        <fullName evidence="3">Thioredoxin family protein</fullName>
    </submittedName>
</protein>
<dbReference type="CDD" id="cd02969">
    <property type="entry name" value="PRX_like1"/>
    <property type="match status" value="1"/>
</dbReference>
<proteinExistence type="predicted"/>
<dbReference type="InterPro" id="IPR036249">
    <property type="entry name" value="Thioredoxin-like_sf"/>
</dbReference>